<dbReference type="Proteomes" id="UP000596427">
    <property type="component" value="Plasmid unnamed2"/>
</dbReference>
<evidence type="ECO:0000313" key="2">
    <source>
        <dbReference type="Proteomes" id="UP000596427"/>
    </source>
</evidence>
<accession>A0A974PVC6</accession>
<proteinExistence type="predicted"/>
<dbReference type="EMBL" id="CP063364">
    <property type="protein sequence ID" value="QRG10191.1"/>
    <property type="molecule type" value="Genomic_DNA"/>
</dbReference>
<gene>
    <name evidence="1" type="ORF">EZH22_30395</name>
</gene>
<name>A0A974PVC6_9HYPH</name>
<geneLocation type="plasmid" evidence="1 2">
    <name>unnamed2</name>
</geneLocation>
<evidence type="ECO:0000313" key="1">
    <source>
        <dbReference type="EMBL" id="QRG10191.1"/>
    </source>
</evidence>
<dbReference type="RefSeq" id="WP_203197066.1">
    <property type="nucleotide sequence ID" value="NZ_CP063364.1"/>
</dbReference>
<keyword evidence="1" id="KW-0614">Plasmid</keyword>
<protein>
    <submittedName>
        <fullName evidence="1">Uncharacterized protein</fullName>
    </submittedName>
</protein>
<keyword evidence="2" id="KW-1185">Reference proteome</keyword>
<reference evidence="1 2" key="1">
    <citation type="submission" date="2020-10" db="EMBL/GenBank/DDBJ databases">
        <title>Degradation of 1,4-Dioxane by Xanthobacter sp. YN2, via a Novel Group-2 Soluble Di-Iron Monooxygenase.</title>
        <authorList>
            <person name="Ma F."/>
            <person name="Wang Y."/>
            <person name="Yang J."/>
            <person name="Guo H."/>
            <person name="Su D."/>
            <person name="Yu L."/>
        </authorList>
    </citation>
    <scope>NUCLEOTIDE SEQUENCE [LARGE SCALE GENOMIC DNA]</scope>
    <source>
        <strain evidence="1 2">YN2</strain>
        <plasmid evidence="1 2">unnamed2</plasmid>
    </source>
</reference>
<dbReference type="AlphaFoldDB" id="A0A974PVC6"/>
<organism evidence="1 2">
    <name type="scientific">Xanthobacter dioxanivorans</name>
    <dbReference type="NCBI Taxonomy" id="2528964"/>
    <lineage>
        <taxon>Bacteria</taxon>
        <taxon>Pseudomonadati</taxon>
        <taxon>Pseudomonadota</taxon>
        <taxon>Alphaproteobacteria</taxon>
        <taxon>Hyphomicrobiales</taxon>
        <taxon>Xanthobacteraceae</taxon>
        <taxon>Xanthobacter</taxon>
    </lineage>
</organism>
<sequence>MNAMHVEGFTNPSHIVVNEGRWDAEIVARHKQGRLSFKTGPRGRAAFIDAAPVALIRPSRGLAFLSVVGFEWVKNRQAGTYMREKAFPEDWLAQQHLLRLLDEKERLL</sequence>
<dbReference type="KEGG" id="xdi:EZH22_30395"/>